<evidence type="ECO:0000313" key="2">
    <source>
        <dbReference type="Proteomes" id="UP000015105"/>
    </source>
</evidence>
<dbReference type="Gramene" id="AET7Gv20386100.6">
    <property type="protein sequence ID" value="AET7Gv20386100.6"/>
    <property type="gene ID" value="AET7Gv20386100"/>
</dbReference>
<protein>
    <recommendedName>
        <fullName evidence="3">Endonuclease/exonuclease/phosphatase domain-containing protein</fullName>
    </recommendedName>
</protein>
<dbReference type="Gene3D" id="3.60.10.10">
    <property type="entry name" value="Endonuclease/exonuclease/phosphatase"/>
    <property type="match status" value="1"/>
</dbReference>
<dbReference type="EnsemblPlants" id="AET7Gv20386100.5">
    <property type="protein sequence ID" value="AET7Gv20386100.5"/>
    <property type="gene ID" value="AET7Gv20386100"/>
</dbReference>
<dbReference type="Gramene" id="AET7Gv20386100.1">
    <property type="protein sequence ID" value="AET7Gv20386100.1"/>
    <property type="gene ID" value="AET7Gv20386100"/>
</dbReference>
<evidence type="ECO:0000313" key="1">
    <source>
        <dbReference type="EnsemblPlants" id="AET7Gv20386100.5"/>
    </source>
</evidence>
<sequence length="117" mass="12775">MICLQETKMSVFDLNLVKEICGASFSGFAYSPSDGASGGLLIAWADYVVVSSIQCSKIFNSAICESRANGLVWQMVNVYGPQFFSDKMDFLADLQQIGINCPGPLLFLAIFQYDCCS</sequence>
<accession>A0A453QZE6</accession>
<dbReference type="EnsemblPlants" id="AET7Gv20386100.6">
    <property type="protein sequence ID" value="AET7Gv20386100.6"/>
    <property type="gene ID" value="AET7Gv20386100"/>
</dbReference>
<reference evidence="2" key="1">
    <citation type="journal article" date="2014" name="Science">
        <title>Ancient hybridizations among the ancestral genomes of bread wheat.</title>
        <authorList>
            <consortium name="International Wheat Genome Sequencing Consortium,"/>
            <person name="Marcussen T."/>
            <person name="Sandve S.R."/>
            <person name="Heier L."/>
            <person name="Spannagl M."/>
            <person name="Pfeifer M."/>
            <person name="Jakobsen K.S."/>
            <person name="Wulff B.B."/>
            <person name="Steuernagel B."/>
            <person name="Mayer K.F."/>
            <person name="Olsen O.A."/>
        </authorList>
    </citation>
    <scope>NUCLEOTIDE SEQUENCE [LARGE SCALE GENOMIC DNA]</scope>
    <source>
        <strain evidence="2">cv. AL8/78</strain>
    </source>
</reference>
<dbReference type="SUPFAM" id="SSF56219">
    <property type="entry name" value="DNase I-like"/>
    <property type="match status" value="1"/>
</dbReference>
<keyword evidence="2" id="KW-1185">Reference proteome</keyword>
<reference evidence="1" key="4">
    <citation type="submission" date="2019-03" db="UniProtKB">
        <authorList>
            <consortium name="EnsemblPlants"/>
        </authorList>
    </citation>
    <scope>IDENTIFICATION</scope>
</reference>
<dbReference type="AlphaFoldDB" id="A0A453QZE6"/>
<name>A0A453QZE6_AEGTS</name>
<organism evidence="1 2">
    <name type="scientific">Aegilops tauschii subsp. strangulata</name>
    <name type="common">Goatgrass</name>
    <dbReference type="NCBI Taxonomy" id="200361"/>
    <lineage>
        <taxon>Eukaryota</taxon>
        <taxon>Viridiplantae</taxon>
        <taxon>Streptophyta</taxon>
        <taxon>Embryophyta</taxon>
        <taxon>Tracheophyta</taxon>
        <taxon>Spermatophyta</taxon>
        <taxon>Magnoliopsida</taxon>
        <taxon>Liliopsida</taxon>
        <taxon>Poales</taxon>
        <taxon>Poaceae</taxon>
        <taxon>BOP clade</taxon>
        <taxon>Pooideae</taxon>
        <taxon>Triticodae</taxon>
        <taxon>Triticeae</taxon>
        <taxon>Triticinae</taxon>
        <taxon>Aegilops</taxon>
    </lineage>
</organism>
<reference evidence="1" key="3">
    <citation type="journal article" date="2017" name="Nature">
        <title>Genome sequence of the progenitor of the wheat D genome Aegilops tauschii.</title>
        <authorList>
            <person name="Luo M.C."/>
            <person name="Gu Y.Q."/>
            <person name="Puiu D."/>
            <person name="Wang H."/>
            <person name="Twardziok S.O."/>
            <person name="Deal K.R."/>
            <person name="Huo N."/>
            <person name="Zhu T."/>
            <person name="Wang L."/>
            <person name="Wang Y."/>
            <person name="McGuire P.E."/>
            <person name="Liu S."/>
            <person name="Long H."/>
            <person name="Ramasamy R.K."/>
            <person name="Rodriguez J.C."/>
            <person name="Van S.L."/>
            <person name="Yuan L."/>
            <person name="Wang Z."/>
            <person name="Xia Z."/>
            <person name="Xiao L."/>
            <person name="Anderson O.D."/>
            <person name="Ouyang S."/>
            <person name="Liang Y."/>
            <person name="Zimin A.V."/>
            <person name="Pertea G."/>
            <person name="Qi P."/>
            <person name="Bennetzen J.L."/>
            <person name="Dai X."/>
            <person name="Dawson M.W."/>
            <person name="Muller H.G."/>
            <person name="Kugler K."/>
            <person name="Rivarola-Duarte L."/>
            <person name="Spannagl M."/>
            <person name="Mayer K.F.X."/>
            <person name="Lu F.H."/>
            <person name="Bevan M.W."/>
            <person name="Leroy P."/>
            <person name="Li P."/>
            <person name="You F.M."/>
            <person name="Sun Q."/>
            <person name="Liu Z."/>
            <person name="Lyons E."/>
            <person name="Wicker T."/>
            <person name="Salzberg S.L."/>
            <person name="Devos K.M."/>
            <person name="Dvorak J."/>
        </authorList>
    </citation>
    <scope>NUCLEOTIDE SEQUENCE [LARGE SCALE GENOMIC DNA]</scope>
    <source>
        <strain evidence="1">cv. AL8/78</strain>
    </source>
</reference>
<reference evidence="2" key="2">
    <citation type="journal article" date="2017" name="Nat. Plants">
        <title>The Aegilops tauschii genome reveals multiple impacts of transposons.</title>
        <authorList>
            <person name="Zhao G."/>
            <person name="Zou C."/>
            <person name="Li K."/>
            <person name="Wang K."/>
            <person name="Li T."/>
            <person name="Gao L."/>
            <person name="Zhang X."/>
            <person name="Wang H."/>
            <person name="Yang Z."/>
            <person name="Liu X."/>
            <person name="Jiang W."/>
            <person name="Mao L."/>
            <person name="Kong X."/>
            <person name="Jiao Y."/>
            <person name="Jia J."/>
        </authorList>
    </citation>
    <scope>NUCLEOTIDE SEQUENCE [LARGE SCALE GENOMIC DNA]</scope>
    <source>
        <strain evidence="2">cv. AL8/78</strain>
    </source>
</reference>
<evidence type="ECO:0008006" key="3">
    <source>
        <dbReference type="Google" id="ProtNLM"/>
    </source>
</evidence>
<dbReference type="Gramene" id="AET7Gv20386100.3">
    <property type="protein sequence ID" value="AET7Gv20386100.3"/>
    <property type="gene ID" value="AET7Gv20386100"/>
</dbReference>
<dbReference type="EnsemblPlants" id="AET7Gv20386100.2">
    <property type="protein sequence ID" value="AET7Gv20386100.2"/>
    <property type="gene ID" value="AET7Gv20386100"/>
</dbReference>
<dbReference type="Gramene" id="AET7Gv20386100.5">
    <property type="protein sequence ID" value="AET7Gv20386100.5"/>
    <property type="gene ID" value="AET7Gv20386100"/>
</dbReference>
<dbReference type="EnsemblPlants" id="AET7Gv20386100.3">
    <property type="protein sequence ID" value="AET7Gv20386100.3"/>
    <property type="gene ID" value="AET7Gv20386100"/>
</dbReference>
<proteinExistence type="predicted"/>
<dbReference type="InterPro" id="IPR036691">
    <property type="entry name" value="Endo/exonu/phosph_ase_sf"/>
</dbReference>
<dbReference type="EnsemblPlants" id="AET7Gv20386100.1">
    <property type="protein sequence ID" value="AET7Gv20386100.1"/>
    <property type="gene ID" value="AET7Gv20386100"/>
</dbReference>
<dbReference type="Gramene" id="AET7Gv20386100.4">
    <property type="protein sequence ID" value="AET7Gv20386100.4"/>
    <property type="gene ID" value="AET7Gv20386100"/>
</dbReference>
<dbReference type="STRING" id="200361.A0A453QZE6"/>
<dbReference type="EnsemblPlants" id="AET7Gv20386100.4">
    <property type="protein sequence ID" value="AET7Gv20386100.4"/>
    <property type="gene ID" value="AET7Gv20386100"/>
</dbReference>
<dbReference type="Gramene" id="AET7Gv20386100.2">
    <property type="protein sequence ID" value="AET7Gv20386100.2"/>
    <property type="gene ID" value="AET7Gv20386100"/>
</dbReference>
<reference evidence="1" key="5">
    <citation type="journal article" date="2021" name="G3 (Bethesda)">
        <title>Aegilops tauschii genome assembly Aet v5.0 features greater sequence contiguity and improved annotation.</title>
        <authorList>
            <person name="Wang L."/>
            <person name="Zhu T."/>
            <person name="Rodriguez J.C."/>
            <person name="Deal K.R."/>
            <person name="Dubcovsky J."/>
            <person name="McGuire P.E."/>
            <person name="Lux T."/>
            <person name="Spannagl M."/>
            <person name="Mayer K.F.X."/>
            <person name="Baldrich P."/>
            <person name="Meyers B.C."/>
            <person name="Huo N."/>
            <person name="Gu Y.Q."/>
            <person name="Zhou H."/>
            <person name="Devos K.M."/>
            <person name="Bennetzen J.L."/>
            <person name="Unver T."/>
            <person name="Budak H."/>
            <person name="Gulick P.J."/>
            <person name="Galiba G."/>
            <person name="Kalapos B."/>
            <person name="Nelson D.R."/>
            <person name="Li P."/>
            <person name="You F.M."/>
            <person name="Luo M.C."/>
            <person name="Dvorak J."/>
        </authorList>
    </citation>
    <scope>NUCLEOTIDE SEQUENCE [LARGE SCALE GENOMIC DNA]</scope>
    <source>
        <strain evidence="1">cv. AL8/78</strain>
    </source>
</reference>
<dbReference type="Proteomes" id="UP000015105">
    <property type="component" value="Chromosome 7D"/>
</dbReference>